<comment type="caution">
    <text evidence="5">The sequence shown here is derived from an EMBL/GenBank/DDBJ whole genome shotgun (WGS) entry which is preliminary data.</text>
</comment>
<dbReference type="RefSeq" id="WP_176005724.1">
    <property type="nucleotide sequence ID" value="NZ_JABWMI010000010.1"/>
</dbReference>
<evidence type="ECO:0000256" key="3">
    <source>
        <dbReference type="ARBA" id="ARBA00022801"/>
    </source>
</evidence>
<sequence length="245" mass="27835">MFSFFKNKTVLDDLIPKDHVDFHSHILFGIDDGAKTPEDSLLLAKSLQDKGCSQLITTPHVMYSVWENTSEGILSRLKQTQTMLQQHGVSIPVRAAAEYLIDSFFVQRLKSEELLTIGGNHVLVEMSYLNAPIQLYDIIFEIQLAGYTPVLAHPERYSFYHRNFKEYAKLKDAGCKFQVNLLSAVGYYGQSVAETADRLLSEDYIDFAGSDVHHSRHIAAFSKRLVIKSEKKLEQALLNNAIFKF</sequence>
<dbReference type="SUPFAM" id="SSF89550">
    <property type="entry name" value="PHP domain-like"/>
    <property type="match status" value="1"/>
</dbReference>
<evidence type="ECO:0000313" key="5">
    <source>
        <dbReference type="EMBL" id="NYA70910.1"/>
    </source>
</evidence>
<evidence type="ECO:0000256" key="1">
    <source>
        <dbReference type="ARBA" id="ARBA00005750"/>
    </source>
</evidence>
<dbReference type="Pfam" id="PF19567">
    <property type="entry name" value="CpsB_CapC"/>
    <property type="match status" value="1"/>
</dbReference>
<reference evidence="5 6" key="1">
    <citation type="submission" date="2020-07" db="EMBL/GenBank/DDBJ databases">
        <authorList>
            <person name="Sun Q."/>
        </authorList>
    </citation>
    <scope>NUCLEOTIDE SEQUENCE [LARGE SCALE GENOMIC DNA]</scope>
    <source>
        <strain evidence="5 6">MAH-1</strain>
    </source>
</reference>
<keyword evidence="6" id="KW-1185">Reference proteome</keyword>
<dbReference type="GO" id="GO:0004725">
    <property type="term" value="F:protein tyrosine phosphatase activity"/>
    <property type="evidence" value="ECO:0007669"/>
    <property type="project" value="UniProtKB-EC"/>
</dbReference>
<dbReference type="EC" id="3.1.3.48" evidence="2"/>
<keyword evidence="3" id="KW-0378">Hydrolase</keyword>
<evidence type="ECO:0000256" key="4">
    <source>
        <dbReference type="ARBA" id="ARBA00051722"/>
    </source>
</evidence>
<dbReference type="PANTHER" id="PTHR39181:SF1">
    <property type="entry name" value="TYROSINE-PROTEIN PHOSPHATASE YWQE"/>
    <property type="match status" value="1"/>
</dbReference>
<accession>A0A7Y8Y424</accession>
<organism evidence="5 6">
    <name type="scientific">Flavobacterium agri</name>
    <dbReference type="NCBI Taxonomy" id="2743471"/>
    <lineage>
        <taxon>Bacteria</taxon>
        <taxon>Pseudomonadati</taxon>
        <taxon>Bacteroidota</taxon>
        <taxon>Flavobacteriia</taxon>
        <taxon>Flavobacteriales</taxon>
        <taxon>Flavobacteriaceae</taxon>
        <taxon>Flavobacterium</taxon>
    </lineage>
</organism>
<comment type="catalytic activity">
    <reaction evidence="4">
        <text>O-phospho-L-tyrosyl-[protein] + H2O = L-tyrosyl-[protein] + phosphate</text>
        <dbReference type="Rhea" id="RHEA:10684"/>
        <dbReference type="Rhea" id="RHEA-COMP:10136"/>
        <dbReference type="Rhea" id="RHEA-COMP:20101"/>
        <dbReference type="ChEBI" id="CHEBI:15377"/>
        <dbReference type="ChEBI" id="CHEBI:43474"/>
        <dbReference type="ChEBI" id="CHEBI:46858"/>
        <dbReference type="ChEBI" id="CHEBI:61978"/>
        <dbReference type="EC" id="3.1.3.48"/>
    </reaction>
</comment>
<dbReference type="AlphaFoldDB" id="A0A7Y8Y424"/>
<protein>
    <recommendedName>
        <fullName evidence="2">protein-tyrosine-phosphatase</fullName>
        <ecNumber evidence="2">3.1.3.48</ecNumber>
    </recommendedName>
</protein>
<dbReference type="PANTHER" id="PTHR39181">
    <property type="entry name" value="TYROSINE-PROTEIN PHOSPHATASE YWQE"/>
    <property type="match status" value="1"/>
</dbReference>
<dbReference type="Proteomes" id="UP000535020">
    <property type="component" value="Unassembled WGS sequence"/>
</dbReference>
<proteinExistence type="inferred from homology"/>
<dbReference type="EMBL" id="JACBJI010000003">
    <property type="protein sequence ID" value="NYA70910.1"/>
    <property type="molecule type" value="Genomic_DNA"/>
</dbReference>
<dbReference type="GO" id="GO:0030145">
    <property type="term" value="F:manganese ion binding"/>
    <property type="evidence" value="ECO:0007669"/>
    <property type="project" value="InterPro"/>
</dbReference>
<gene>
    <name evidence="5" type="ORF">HZF10_08270</name>
</gene>
<name>A0A7Y8Y424_9FLAO</name>
<dbReference type="InterPro" id="IPR016667">
    <property type="entry name" value="Caps_polysacc_synth_CpsB/CapC"/>
</dbReference>
<dbReference type="PIRSF" id="PIRSF016557">
    <property type="entry name" value="Caps_synth_CpsB"/>
    <property type="match status" value="1"/>
</dbReference>
<comment type="similarity">
    <text evidence="1">Belongs to the metallo-dependent hydrolases superfamily. CpsB/CapC family.</text>
</comment>
<evidence type="ECO:0000313" key="6">
    <source>
        <dbReference type="Proteomes" id="UP000535020"/>
    </source>
</evidence>
<evidence type="ECO:0000256" key="2">
    <source>
        <dbReference type="ARBA" id="ARBA00013064"/>
    </source>
</evidence>
<dbReference type="Gene3D" id="3.20.20.140">
    <property type="entry name" value="Metal-dependent hydrolases"/>
    <property type="match status" value="1"/>
</dbReference>
<dbReference type="InterPro" id="IPR016195">
    <property type="entry name" value="Pol/histidinol_Pase-like"/>
</dbReference>